<proteinExistence type="predicted"/>
<evidence type="ECO:0000313" key="3">
    <source>
        <dbReference type="Proteomes" id="UP000007953"/>
    </source>
</evidence>
<dbReference type="AlphaFoldDB" id="F6G587"/>
<protein>
    <submittedName>
        <fullName evidence="2">Uncharacterized protein</fullName>
    </submittedName>
</protein>
<feature type="compositionally biased region" description="Basic and acidic residues" evidence="1">
    <location>
        <begin position="41"/>
        <end position="52"/>
    </location>
</feature>
<feature type="compositionally biased region" description="Basic residues" evidence="1">
    <location>
        <begin position="15"/>
        <end position="24"/>
    </location>
</feature>
<gene>
    <name evidence="2" type="ordered locus">RSPO_c02896</name>
</gene>
<dbReference type="PATRIC" id="fig|1031711.3.peg.2827"/>
<feature type="region of interest" description="Disordered" evidence="1">
    <location>
        <begin position="1"/>
        <end position="52"/>
    </location>
</feature>
<evidence type="ECO:0000256" key="1">
    <source>
        <dbReference type="SAM" id="MobiDB-lite"/>
    </source>
</evidence>
<sequence length="52" mass="5657">MFRSGSGGGVGNSHGKWKKSRMRHNGAQSRQFGKQMACAGREGDRRDPAILP</sequence>
<accession>F6G587</accession>
<organism evidence="2 3">
    <name type="scientific">Ralstonia solanacearum (strain Po82)</name>
    <dbReference type="NCBI Taxonomy" id="1031711"/>
    <lineage>
        <taxon>Bacteria</taxon>
        <taxon>Pseudomonadati</taxon>
        <taxon>Pseudomonadota</taxon>
        <taxon>Betaproteobacteria</taxon>
        <taxon>Burkholderiales</taxon>
        <taxon>Burkholderiaceae</taxon>
        <taxon>Ralstonia</taxon>
        <taxon>Ralstonia solanacearum species complex</taxon>
    </lineage>
</organism>
<feature type="compositionally biased region" description="Gly residues" evidence="1">
    <location>
        <begin position="1"/>
        <end position="12"/>
    </location>
</feature>
<evidence type="ECO:0000313" key="2">
    <source>
        <dbReference type="EMBL" id="AEG70188.1"/>
    </source>
</evidence>
<dbReference type="EMBL" id="CP002819">
    <property type="protein sequence ID" value="AEG70188.1"/>
    <property type="molecule type" value="Genomic_DNA"/>
</dbReference>
<name>F6G587_RALS8</name>
<dbReference type="KEGG" id="rsn:RSPO_c02896"/>
<dbReference type="HOGENOM" id="CLU_3083928_0_0_4"/>
<dbReference type="Proteomes" id="UP000007953">
    <property type="component" value="Chromosome"/>
</dbReference>
<reference evidence="2 3" key="1">
    <citation type="journal article" date="2011" name="J. Bacteriol.">
        <title>Complete genome sequence of the plant pathogen Ralstonia solanacearum strain Po82.</title>
        <authorList>
            <person name="Xu J."/>
            <person name="Zheng H.J."/>
            <person name="Liu L."/>
            <person name="Pan Z.C."/>
            <person name="Prior P."/>
            <person name="Tang B."/>
            <person name="Xu J.S."/>
            <person name="Zhang H."/>
            <person name="Tian Q."/>
            <person name="Zhang L.Q."/>
            <person name="Feng J."/>
        </authorList>
    </citation>
    <scope>NUCLEOTIDE SEQUENCE [LARGE SCALE GENOMIC DNA]</scope>
    <source>
        <strain evidence="2 3">Po82</strain>
    </source>
</reference>